<keyword evidence="1" id="KW-1133">Transmembrane helix</keyword>
<dbReference type="EMBL" id="CP000482">
    <property type="protein sequence ID" value="ABK98424.1"/>
    <property type="molecule type" value="Genomic_DNA"/>
</dbReference>
<dbReference type="HOGENOM" id="CLU_211298_0_0_7"/>
<accession>A1AM54</accession>
<dbReference type="AlphaFoldDB" id="A1AM54"/>
<dbReference type="STRING" id="338966.Ppro_0794"/>
<proteinExistence type="predicted"/>
<reference evidence="2 3" key="1">
    <citation type="submission" date="2006-10" db="EMBL/GenBank/DDBJ databases">
        <title>Complete sequence of chromosome of Pelobacter propionicus DSM 2379.</title>
        <authorList>
            <consortium name="US DOE Joint Genome Institute"/>
            <person name="Copeland A."/>
            <person name="Lucas S."/>
            <person name="Lapidus A."/>
            <person name="Barry K."/>
            <person name="Detter J.C."/>
            <person name="Glavina del Rio T."/>
            <person name="Hammon N."/>
            <person name="Israni S."/>
            <person name="Dalin E."/>
            <person name="Tice H."/>
            <person name="Pitluck S."/>
            <person name="Saunders E."/>
            <person name="Brettin T."/>
            <person name="Bruce D."/>
            <person name="Han C."/>
            <person name="Tapia R."/>
            <person name="Schmutz J."/>
            <person name="Larimer F."/>
            <person name="Land M."/>
            <person name="Hauser L."/>
            <person name="Kyrpides N."/>
            <person name="Kim E."/>
            <person name="Lovley D."/>
            <person name="Richardson P."/>
        </authorList>
    </citation>
    <scope>NUCLEOTIDE SEQUENCE [LARGE SCALE GENOMIC DNA]</scope>
    <source>
        <strain evidence="3">DSM 2379 / NBRC 103807 / OttBd1</strain>
    </source>
</reference>
<sequence length="44" mass="4708">MGGTDLMLMLAILAAALWLLYRSLWKSRGTCPGCPGNGCSGKHR</sequence>
<protein>
    <recommendedName>
        <fullName evidence="4">FeoB-associated Cys-rich membrane protein</fullName>
    </recommendedName>
</protein>
<dbReference type="RefSeq" id="WP_011734736.1">
    <property type="nucleotide sequence ID" value="NC_008609.1"/>
</dbReference>
<evidence type="ECO:0000313" key="2">
    <source>
        <dbReference type="EMBL" id="ABK98424.1"/>
    </source>
</evidence>
<evidence type="ECO:0000313" key="3">
    <source>
        <dbReference type="Proteomes" id="UP000006732"/>
    </source>
</evidence>
<evidence type="ECO:0008006" key="4">
    <source>
        <dbReference type="Google" id="ProtNLM"/>
    </source>
</evidence>
<keyword evidence="1" id="KW-0812">Transmembrane</keyword>
<keyword evidence="3" id="KW-1185">Reference proteome</keyword>
<name>A1AM54_PELPD</name>
<dbReference type="Proteomes" id="UP000006732">
    <property type="component" value="Chromosome"/>
</dbReference>
<evidence type="ECO:0000256" key="1">
    <source>
        <dbReference type="SAM" id="Phobius"/>
    </source>
</evidence>
<gene>
    <name evidence="2" type="ordered locus">Ppro_0794</name>
</gene>
<organism evidence="2 3">
    <name type="scientific">Pelobacter propionicus (strain DSM 2379 / NBRC 103807 / OttBd1)</name>
    <dbReference type="NCBI Taxonomy" id="338966"/>
    <lineage>
        <taxon>Bacteria</taxon>
        <taxon>Pseudomonadati</taxon>
        <taxon>Thermodesulfobacteriota</taxon>
        <taxon>Desulfuromonadia</taxon>
        <taxon>Desulfuromonadales</taxon>
        <taxon>Desulfuromonadaceae</taxon>
        <taxon>Pelobacter</taxon>
    </lineage>
</organism>
<dbReference type="Pfam" id="PF12669">
    <property type="entry name" value="FeoB_associated"/>
    <property type="match status" value="1"/>
</dbReference>
<feature type="transmembrane region" description="Helical" evidence="1">
    <location>
        <begin position="6"/>
        <end position="21"/>
    </location>
</feature>
<dbReference type="KEGG" id="ppd:Ppro_0794"/>
<keyword evidence="1" id="KW-0472">Membrane</keyword>